<evidence type="ECO:0000313" key="2">
    <source>
        <dbReference type="Proteomes" id="UP000249260"/>
    </source>
</evidence>
<keyword evidence="2" id="KW-1185">Reference proteome</keyword>
<protein>
    <submittedName>
        <fullName evidence="1">Uncharacterized protein</fullName>
    </submittedName>
</protein>
<name>A0A328UBX4_9BACL</name>
<reference evidence="1 2" key="1">
    <citation type="submission" date="2018-06" db="EMBL/GenBank/DDBJ databases">
        <title>Paenibacillus montanisoli sp. nov., isolated from mountain area soil.</title>
        <authorList>
            <person name="Wu M."/>
        </authorList>
    </citation>
    <scope>NUCLEOTIDE SEQUENCE [LARGE SCALE GENOMIC DNA]</scope>
    <source>
        <strain evidence="1 2">RA17</strain>
    </source>
</reference>
<accession>A0A328UBX4</accession>
<organism evidence="1 2">
    <name type="scientific">Paenibacillus montanisoli</name>
    <dbReference type="NCBI Taxonomy" id="2081970"/>
    <lineage>
        <taxon>Bacteria</taxon>
        <taxon>Bacillati</taxon>
        <taxon>Bacillota</taxon>
        <taxon>Bacilli</taxon>
        <taxon>Bacillales</taxon>
        <taxon>Paenibacillaceae</taxon>
        <taxon>Paenibacillus</taxon>
    </lineage>
</organism>
<dbReference type="AlphaFoldDB" id="A0A328UBX4"/>
<dbReference type="EMBL" id="QLUW01000001">
    <property type="protein sequence ID" value="RAP77496.1"/>
    <property type="molecule type" value="Genomic_DNA"/>
</dbReference>
<sequence>MSARVNLTQEEGGECIDHSINVGRNVAEQLQLRNDRRYRVEFDTNTREMRFFLKPVTRARLPLRIGTEVVEDPNAPEPRIITLRNNQIFVSAIGRVTLGIIGDTLLLQHGLKKKSLHIINGTDIFLEPFVQVTPKTAEQLGLRAGNAIMEFNQNTSILRINPGK</sequence>
<evidence type="ECO:0000313" key="1">
    <source>
        <dbReference type="EMBL" id="RAP77496.1"/>
    </source>
</evidence>
<comment type="caution">
    <text evidence="1">The sequence shown here is derived from an EMBL/GenBank/DDBJ whole genome shotgun (WGS) entry which is preliminary data.</text>
</comment>
<dbReference type="Proteomes" id="UP000249260">
    <property type="component" value="Unassembled WGS sequence"/>
</dbReference>
<gene>
    <name evidence="1" type="ORF">DL346_03175</name>
</gene>
<proteinExistence type="predicted"/>